<proteinExistence type="predicted"/>
<dbReference type="EMBL" id="JAENGY010002090">
    <property type="protein sequence ID" value="KAG6945500.1"/>
    <property type="molecule type" value="Genomic_DNA"/>
</dbReference>
<gene>
    <name evidence="2" type="ORF">JG688_00016525</name>
</gene>
<evidence type="ECO:0000313" key="3">
    <source>
        <dbReference type="Proteomes" id="UP000709295"/>
    </source>
</evidence>
<organism evidence="2 3">
    <name type="scientific">Phytophthora aleatoria</name>
    <dbReference type="NCBI Taxonomy" id="2496075"/>
    <lineage>
        <taxon>Eukaryota</taxon>
        <taxon>Sar</taxon>
        <taxon>Stramenopiles</taxon>
        <taxon>Oomycota</taxon>
        <taxon>Peronosporomycetes</taxon>
        <taxon>Peronosporales</taxon>
        <taxon>Peronosporaceae</taxon>
        <taxon>Phytophthora</taxon>
    </lineage>
</organism>
<name>A0A8J5MCE1_9STRA</name>
<dbReference type="Proteomes" id="UP000709295">
    <property type="component" value="Unassembled WGS sequence"/>
</dbReference>
<evidence type="ECO:0000313" key="2">
    <source>
        <dbReference type="EMBL" id="KAG6945500.1"/>
    </source>
</evidence>
<evidence type="ECO:0000256" key="1">
    <source>
        <dbReference type="SAM" id="Phobius"/>
    </source>
</evidence>
<dbReference type="AlphaFoldDB" id="A0A8J5MCE1"/>
<keyword evidence="3" id="KW-1185">Reference proteome</keyword>
<protein>
    <submittedName>
        <fullName evidence="2">Uncharacterized protein</fullName>
    </submittedName>
</protein>
<keyword evidence="1" id="KW-1133">Transmembrane helix</keyword>
<sequence length="137" mass="15484">MTLSNCSNVIGETLTYVLLFAYLLSLLFLPSSERTRSSKTAVDQTVASVLTHQAAITRQLLQSLHRHNCRTQNPDTVPVFLCRATGLLSDYVLGKVRQQWDLFTVALKDASCKKRNSEPWLWDVAENGKMYASNYIE</sequence>
<reference evidence="2" key="1">
    <citation type="submission" date="2021-01" db="EMBL/GenBank/DDBJ databases">
        <title>Phytophthora aleatoria, a newly-described species from Pinus radiata is distinct from Phytophthora cactorum isolates based on comparative genomics.</title>
        <authorList>
            <person name="Mcdougal R."/>
            <person name="Panda P."/>
            <person name="Williams N."/>
            <person name="Studholme D.J."/>
        </authorList>
    </citation>
    <scope>NUCLEOTIDE SEQUENCE</scope>
    <source>
        <strain evidence="2">NZFS 4037</strain>
    </source>
</reference>
<keyword evidence="1" id="KW-0812">Transmembrane</keyword>
<feature type="transmembrane region" description="Helical" evidence="1">
    <location>
        <begin position="13"/>
        <end position="29"/>
    </location>
</feature>
<accession>A0A8J5MCE1</accession>
<comment type="caution">
    <text evidence="2">The sequence shown here is derived from an EMBL/GenBank/DDBJ whole genome shotgun (WGS) entry which is preliminary data.</text>
</comment>
<keyword evidence="1" id="KW-0472">Membrane</keyword>